<reference evidence="6" key="1">
    <citation type="submission" date="2022-01" db="EMBL/GenBank/DDBJ databases">
        <authorList>
            <person name="King R."/>
        </authorList>
    </citation>
    <scope>NUCLEOTIDE SEQUENCE</scope>
</reference>
<proteinExistence type="predicted"/>
<name>A0A9P0CC98_9CUCU</name>
<dbReference type="SUPFAM" id="SSF47473">
    <property type="entry name" value="EF-hand"/>
    <property type="match status" value="1"/>
</dbReference>
<dbReference type="GO" id="GO:0031514">
    <property type="term" value="C:motile cilium"/>
    <property type="evidence" value="ECO:0007669"/>
    <property type="project" value="TreeGrafter"/>
</dbReference>
<keyword evidence="4" id="KW-0966">Cell projection</keyword>
<dbReference type="SUPFAM" id="SSF50978">
    <property type="entry name" value="WD40 repeat-like"/>
    <property type="match status" value="2"/>
</dbReference>
<dbReference type="Gene3D" id="2.130.10.10">
    <property type="entry name" value="YVTN repeat-like/Quinoprotein amine dehydrogenase"/>
    <property type="match status" value="2"/>
</dbReference>
<gene>
    <name evidence="6" type="ORF">PSYICH_LOCUS1879</name>
</gene>
<dbReference type="InterPro" id="IPR015943">
    <property type="entry name" value="WD40/YVTN_repeat-like_dom_sf"/>
</dbReference>
<dbReference type="InterPro" id="IPR050630">
    <property type="entry name" value="WD_repeat_EMAP"/>
</dbReference>
<evidence type="ECO:0000313" key="6">
    <source>
        <dbReference type="EMBL" id="CAH1100902.1"/>
    </source>
</evidence>
<keyword evidence="7" id="KW-1185">Reference proteome</keyword>
<keyword evidence="2" id="KW-0853">WD repeat</keyword>
<dbReference type="PANTHER" id="PTHR13720:SF13">
    <property type="entry name" value="CILIA- AND FLAGELLA-ASSOCIATED PROTEIN 251"/>
    <property type="match status" value="1"/>
</dbReference>
<dbReference type="PANTHER" id="PTHR13720">
    <property type="entry name" value="WD-40 REPEAT PROTEIN"/>
    <property type="match status" value="1"/>
</dbReference>
<dbReference type="AlphaFoldDB" id="A0A9P0CC98"/>
<evidence type="ECO:0000256" key="1">
    <source>
        <dbReference type="ARBA" id="ARBA00004138"/>
    </source>
</evidence>
<sequence>MSDESIIFKEDKEDLLYIARKINMDEFTLSGEQGWVRESLESETSIQTNGEGITQSQTEFLNEKMETEMGPEIFKDPSVLLKTRPFNMVWSYGCNPKVDIINLTDAETNEIIFASSHFPIIYNYCEKKMSYLEGHHYTVVAISIDRTGKYFVTADNGEDGFINIWDGSLRNTDTGKIAPVLSLYGIYQKFGVSTAHISPCARYLVTIGGVKEDLYSIDMWLWTLGNNTPEDSFIVSSTHGYPIAIRFNPNIEEHIMVIFSKQVFLLFWDSELMKFTLKITPQIMHRSKIGHLTTGTYVDQCHECYASSSKGCILTFSNALYAKPFEEGDLDNNKIFRNAVKISDVAVDCCNTIDGLVVAGDTRGRIFFFNKRLMILYWLTTFNLGPISSVSFNLVPKVKRQEMGQYFFDKTTEEEIMNCDFLDMAEEFEVLFKHDLPKDATINRAPFVIRDFFIATAQSNIYSVDVINHKCVPLFHIADGYVAAIETHEESDYIIIAYKSNRIILMNYLTNEVLCVSILPKGEDEAACISCIKYDAKSLHLVCGKTNGELWVLDPILLEPKQPEPFQITKNKIVKIRFSVWPIQFAYFDENRTMVIFQYNNKEGKWEFKGKIRPHYGDITDILYIPVKKCWKLYSIAADRHIIEYNNDKLDTEDFAVQSSERIEQTAIPICMIYWVLLHDEKKMGYILLADDKHKLKFLYHVSKIPKSVILAPAYGCFKFQLIKKMQIIPHCDSKYMAFSTNRHCGIHILPPDGNPYKYVGYLTHPVKLEDFVLSKDGQFMFTFGVNDHCVFKWSIETKSVENMKHLGGKELEPFYCLIEGGYHGWLFHEIKDLFYYMQILQQENIDLPRRVSDTINISEIPDLFRTIGFYPSDFELENIMIDVKFRNMDETNKTNEDISFTEFVKLYCNHKPVYGYSLKDLKDVFTTILQTQERQQATCIERQKFVELLTTQGEPMSTTSAFQCFRSLMRIEQDEENFDFLPENITFEVLFEEILGIDMERKFVLEPEESSEEEPDLKKKSGSSKTIKIVLYLRSHSKLNGSPAREIRKHYSLYFKTYCHEADGDLHCFPTKNINYSCTVIS</sequence>
<comment type="subcellular location">
    <subcellularLocation>
        <location evidence="1">Cell projection</location>
        <location evidence="1">Cilium</location>
    </subcellularLocation>
</comment>
<organism evidence="6 7">
    <name type="scientific">Psylliodes chrysocephalus</name>
    <dbReference type="NCBI Taxonomy" id="3402493"/>
    <lineage>
        <taxon>Eukaryota</taxon>
        <taxon>Metazoa</taxon>
        <taxon>Ecdysozoa</taxon>
        <taxon>Arthropoda</taxon>
        <taxon>Hexapoda</taxon>
        <taxon>Insecta</taxon>
        <taxon>Pterygota</taxon>
        <taxon>Neoptera</taxon>
        <taxon>Endopterygota</taxon>
        <taxon>Coleoptera</taxon>
        <taxon>Polyphaga</taxon>
        <taxon>Cucujiformia</taxon>
        <taxon>Chrysomeloidea</taxon>
        <taxon>Chrysomelidae</taxon>
        <taxon>Galerucinae</taxon>
        <taxon>Alticini</taxon>
        <taxon>Psylliodes</taxon>
    </lineage>
</organism>
<dbReference type="EMBL" id="OV651822">
    <property type="protein sequence ID" value="CAH1100902.1"/>
    <property type="molecule type" value="Genomic_DNA"/>
</dbReference>
<evidence type="ECO:0000256" key="3">
    <source>
        <dbReference type="ARBA" id="ARBA00022737"/>
    </source>
</evidence>
<dbReference type="Proteomes" id="UP001153636">
    <property type="component" value="Chromosome 10"/>
</dbReference>
<dbReference type="InterPro" id="IPR011992">
    <property type="entry name" value="EF-hand-dom_pair"/>
</dbReference>
<dbReference type="SMART" id="SM00320">
    <property type="entry name" value="WD40"/>
    <property type="match status" value="4"/>
</dbReference>
<evidence type="ECO:0000256" key="5">
    <source>
        <dbReference type="ARBA" id="ARBA00040994"/>
    </source>
</evidence>
<keyword evidence="3" id="KW-0677">Repeat</keyword>
<dbReference type="InterPro" id="IPR036322">
    <property type="entry name" value="WD40_repeat_dom_sf"/>
</dbReference>
<dbReference type="OrthoDB" id="4899631at2759"/>
<evidence type="ECO:0000256" key="4">
    <source>
        <dbReference type="ARBA" id="ARBA00023273"/>
    </source>
</evidence>
<evidence type="ECO:0000313" key="7">
    <source>
        <dbReference type="Proteomes" id="UP001153636"/>
    </source>
</evidence>
<accession>A0A9P0CC98</accession>
<dbReference type="InterPro" id="IPR001680">
    <property type="entry name" value="WD40_rpt"/>
</dbReference>
<evidence type="ECO:0000256" key="2">
    <source>
        <dbReference type="ARBA" id="ARBA00022574"/>
    </source>
</evidence>
<protein>
    <recommendedName>
        <fullName evidence="5">Cilia- and flagella-associated protein 251</fullName>
    </recommendedName>
</protein>